<keyword evidence="3" id="KW-1185">Reference proteome</keyword>
<dbReference type="Proteomes" id="UP000194236">
    <property type="component" value="Unassembled WGS sequence"/>
</dbReference>
<dbReference type="Pfam" id="PF06466">
    <property type="entry name" value="PCAF_N"/>
    <property type="match status" value="1"/>
</dbReference>
<organism evidence="2 3">
    <name type="scientific">Euroglyphus maynei</name>
    <name type="common">Mayne's house dust mite</name>
    <dbReference type="NCBI Taxonomy" id="6958"/>
    <lineage>
        <taxon>Eukaryota</taxon>
        <taxon>Metazoa</taxon>
        <taxon>Ecdysozoa</taxon>
        <taxon>Arthropoda</taxon>
        <taxon>Chelicerata</taxon>
        <taxon>Arachnida</taxon>
        <taxon>Acari</taxon>
        <taxon>Acariformes</taxon>
        <taxon>Sarcoptiformes</taxon>
        <taxon>Astigmata</taxon>
        <taxon>Psoroptidia</taxon>
        <taxon>Analgoidea</taxon>
        <taxon>Pyroglyphidae</taxon>
        <taxon>Pyroglyphinae</taxon>
        <taxon>Euroglyphus</taxon>
    </lineage>
</organism>
<dbReference type="AlphaFoldDB" id="A0A1Y3ARN4"/>
<comment type="caution">
    <text evidence="2">The sequence shown here is derived from an EMBL/GenBank/DDBJ whole genome shotgun (WGS) entry which is preliminary data.</text>
</comment>
<feature type="domain" description="PCAF N-terminal" evidence="1">
    <location>
        <begin position="22"/>
        <end position="190"/>
    </location>
</feature>
<gene>
    <name evidence="2" type="ORF">BLA29_009537</name>
</gene>
<dbReference type="InterPro" id="IPR009464">
    <property type="entry name" value="PCAF_N"/>
</dbReference>
<evidence type="ECO:0000313" key="3">
    <source>
        <dbReference type="Proteomes" id="UP000194236"/>
    </source>
</evidence>
<reference evidence="2 3" key="1">
    <citation type="submission" date="2017-03" db="EMBL/GenBank/DDBJ databases">
        <title>Genome Survey of Euroglyphus maynei.</title>
        <authorList>
            <person name="Arlian L.G."/>
            <person name="Morgan M.S."/>
            <person name="Rider S.D."/>
        </authorList>
    </citation>
    <scope>NUCLEOTIDE SEQUENCE [LARGE SCALE GENOMIC DNA]</scope>
    <source>
        <strain evidence="2">Arlian Lab</strain>
        <tissue evidence="2">Whole body</tissue>
    </source>
</reference>
<dbReference type="GO" id="GO:0004402">
    <property type="term" value="F:histone acetyltransferase activity"/>
    <property type="evidence" value="ECO:0007669"/>
    <property type="project" value="InterPro"/>
</dbReference>
<sequence length="192" mass="23034">MYHNNILDDFFNYIDENGIQLKKQNDNNGKIFQLKCNLCSHTLDQHLKYFHSTKPSLFNKVAILDDYLYKTVDCFHVMCLYSQSTLLQKRPLFTIYNLLNGYLCNFVDLEFNYRQPPFERPTIQQLLTSIANNNDNNSTIRKYSRIFLQLFDRHKFQSIQIDRTDEQSEQLKIFKELFLVFCLLPRTIKSYI</sequence>
<protein>
    <recommendedName>
        <fullName evidence="1">PCAF N-terminal domain-containing protein</fullName>
    </recommendedName>
</protein>
<dbReference type="GO" id="GO:0005634">
    <property type="term" value="C:nucleus"/>
    <property type="evidence" value="ECO:0007669"/>
    <property type="project" value="InterPro"/>
</dbReference>
<dbReference type="EMBL" id="MUJZ01066414">
    <property type="protein sequence ID" value="OTF70283.1"/>
    <property type="molecule type" value="Genomic_DNA"/>
</dbReference>
<dbReference type="GO" id="GO:0006355">
    <property type="term" value="P:regulation of DNA-templated transcription"/>
    <property type="evidence" value="ECO:0007669"/>
    <property type="project" value="InterPro"/>
</dbReference>
<accession>A0A1Y3ARN4</accession>
<proteinExistence type="predicted"/>
<name>A0A1Y3ARN4_EURMA</name>
<evidence type="ECO:0000259" key="1">
    <source>
        <dbReference type="Pfam" id="PF06466"/>
    </source>
</evidence>
<evidence type="ECO:0000313" key="2">
    <source>
        <dbReference type="EMBL" id="OTF70283.1"/>
    </source>
</evidence>